<keyword evidence="3 9" id="KW-0808">Transferase</keyword>
<name>A0A4D7JLI0_9BACT</name>
<feature type="domain" description="Nucleotidyl transferase" evidence="8">
    <location>
        <begin position="8"/>
        <end position="286"/>
    </location>
</feature>
<dbReference type="Pfam" id="PF00483">
    <property type="entry name" value="NTP_transferase"/>
    <property type="match status" value="1"/>
</dbReference>
<dbReference type="InterPro" id="IPR049577">
    <property type="entry name" value="GMPP_N"/>
</dbReference>
<evidence type="ECO:0000256" key="2">
    <source>
        <dbReference type="ARBA" id="ARBA00012387"/>
    </source>
</evidence>
<dbReference type="RefSeq" id="WP_137092040.1">
    <property type="nucleotide sequence ID" value="NZ_CP028923.1"/>
</dbReference>
<keyword evidence="5" id="KW-0547">Nucleotide-binding</keyword>
<dbReference type="SUPFAM" id="SSF53448">
    <property type="entry name" value="Nucleotide-diphospho-sugar transferases"/>
    <property type="match status" value="1"/>
</dbReference>
<evidence type="ECO:0000313" key="10">
    <source>
        <dbReference type="Proteomes" id="UP000298616"/>
    </source>
</evidence>
<dbReference type="AlphaFoldDB" id="A0A4D7JLI0"/>
<accession>A0A4D7JLI0</accession>
<comment type="similarity">
    <text evidence="1">Belongs to the mannose-6-phosphate isomerase type 2 family.</text>
</comment>
<dbReference type="GO" id="GO:0009298">
    <property type="term" value="P:GDP-mannose biosynthetic process"/>
    <property type="evidence" value="ECO:0007669"/>
    <property type="project" value="TreeGrafter"/>
</dbReference>
<dbReference type="Proteomes" id="UP000298616">
    <property type="component" value="Chromosome"/>
</dbReference>
<sequence length="358" mass="40566">MQKNLYVVFMAGGIGSRFWPYSRNAEPKQFLDVLGVGESLLQMTYKRFLKIVAPENILIVTNADYVGKVKEQLPDLNDNQILGEPLGRNTAPCIAYAAYKINERDPDSVMVVSPADHAIFDEDHFIDTLKVAIEKAEQTDSLLTIGINPHKPETQYGYIQFIEGEGRVKKVKTFTEKPHEELAEKFLESGDFLWNSGIFVWNVKSIINSFEDHAPDIAETFSEGRGLYDTPEESKFIEKSYSHCKNISIDYAIMEKSENVYVVKGDFRWSDLGSWNAIHEMKETDENGNVADGKVTFLNANNCYVKTCDSDKVILVDGLENYLITDCKDVLLITPKGDAAKIKHYAKKVKDNWGEDYL</sequence>
<evidence type="ECO:0000256" key="5">
    <source>
        <dbReference type="ARBA" id="ARBA00022741"/>
    </source>
</evidence>
<dbReference type="SUPFAM" id="SSF159283">
    <property type="entry name" value="Guanosine diphospho-D-mannose pyrophosphorylase/mannose-6-phosphate isomerase linker domain"/>
    <property type="match status" value="1"/>
</dbReference>
<evidence type="ECO:0000256" key="7">
    <source>
        <dbReference type="ARBA" id="ARBA00047343"/>
    </source>
</evidence>
<organism evidence="9 10">
    <name type="scientific">Mangrovivirga cuniculi</name>
    <dbReference type="NCBI Taxonomy" id="2715131"/>
    <lineage>
        <taxon>Bacteria</taxon>
        <taxon>Pseudomonadati</taxon>
        <taxon>Bacteroidota</taxon>
        <taxon>Cytophagia</taxon>
        <taxon>Cytophagales</taxon>
        <taxon>Mangrovivirgaceae</taxon>
        <taxon>Mangrovivirga</taxon>
    </lineage>
</organism>
<dbReference type="PANTHER" id="PTHR46390:SF1">
    <property type="entry name" value="MANNOSE-1-PHOSPHATE GUANYLYLTRANSFERASE"/>
    <property type="match status" value="1"/>
</dbReference>
<evidence type="ECO:0000259" key="8">
    <source>
        <dbReference type="Pfam" id="PF00483"/>
    </source>
</evidence>
<dbReference type="EMBL" id="CP028923">
    <property type="protein sequence ID" value="QCK16451.1"/>
    <property type="molecule type" value="Genomic_DNA"/>
</dbReference>
<dbReference type="Gene3D" id="3.90.550.10">
    <property type="entry name" value="Spore Coat Polysaccharide Biosynthesis Protein SpsA, Chain A"/>
    <property type="match status" value="1"/>
</dbReference>
<gene>
    <name evidence="9" type="ORF">DCC35_17815</name>
</gene>
<keyword evidence="10" id="KW-1185">Reference proteome</keyword>
<dbReference type="InterPro" id="IPR029044">
    <property type="entry name" value="Nucleotide-diphossugar_trans"/>
</dbReference>
<dbReference type="InterPro" id="IPR051161">
    <property type="entry name" value="Mannose-6P_isomerase_type2"/>
</dbReference>
<evidence type="ECO:0000256" key="4">
    <source>
        <dbReference type="ARBA" id="ARBA00022695"/>
    </source>
</evidence>
<evidence type="ECO:0000256" key="6">
    <source>
        <dbReference type="ARBA" id="ARBA00023134"/>
    </source>
</evidence>
<evidence type="ECO:0000256" key="3">
    <source>
        <dbReference type="ARBA" id="ARBA00022679"/>
    </source>
</evidence>
<dbReference type="PANTHER" id="PTHR46390">
    <property type="entry name" value="MANNOSE-1-PHOSPHATE GUANYLYLTRANSFERASE"/>
    <property type="match status" value="1"/>
</dbReference>
<reference evidence="9 10" key="1">
    <citation type="submission" date="2018-04" db="EMBL/GenBank/DDBJ databases">
        <title>Complete genome uncultured novel isolate.</title>
        <authorList>
            <person name="Merlino G."/>
        </authorList>
    </citation>
    <scope>NUCLEOTIDE SEQUENCE [LARGE SCALE GENOMIC DNA]</scope>
    <source>
        <strain evidence="10">R1DC9</strain>
    </source>
</reference>
<dbReference type="FunFam" id="3.90.550.10:FF:000046">
    <property type="entry name" value="Mannose-1-phosphate guanylyltransferase (GDP)"/>
    <property type="match status" value="1"/>
</dbReference>
<proteinExistence type="inferred from homology"/>
<evidence type="ECO:0000313" key="9">
    <source>
        <dbReference type="EMBL" id="QCK16451.1"/>
    </source>
</evidence>
<comment type="catalytic activity">
    <reaction evidence="7">
        <text>alpha-D-mannose 1-phosphate + GTP + H(+) = GDP-alpha-D-mannose + diphosphate</text>
        <dbReference type="Rhea" id="RHEA:15229"/>
        <dbReference type="ChEBI" id="CHEBI:15378"/>
        <dbReference type="ChEBI" id="CHEBI:33019"/>
        <dbReference type="ChEBI" id="CHEBI:37565"/>
        <dbReference type="ChEBI" id="CHEBI:57527"/>
        <dbReference type="ChEBI" id="CHEBI:58409"/>
        <dbReference type="EC" id="2.7.7.13"/>
    </reaction>
</comment>
<dbReference type="EC" id="2.7.7.13" evidence="2"/>
<dbReference type="GO" id="GO:0004475">
    <property type="term" value="F:mannose-1-phosphate guanylyltransferase (GTP) activity"/>
    <property type="evidence" value="ECO:0007669"/>
    <property type="project" value="UniProtKB-EC"/>
</dbReference>
<keyword evidence="6" id="KW-0342">GTP-binding</keyword>
<dbReference type="InterPro" id="IPR005835">
    <property type="entry name" value="NTP_transferase_dom"/>
</dbReference>
<protein>
    <recommendedName>
        <fullName evidence="2">mannose-1-phosphate guanylyltransferase</fullName>
        <ecNumber evidence="2">2.7.7.13</ecNumber>
    </recommendedName>
</protein>
<dbReference type="OrthoDB" id="9806359at2"/>
<evidence type="ECO:0000256" key="1">
    <source>
        <dbReference type="ARBA" id="ARBA00006115"/>
    </source>
</evidence>
<dbReference type="GO" id="GO:0005525">
    <property type="term" value="F:GTP binding"/>
    <property type="evidence" value="ECO:0007669"/>
    <property type="project" value="UniProtKB-KW"/>
</dbReference>
<dbReference type="KEGG" id="fpf:DCC35_17815"/>
<keyword evidence="4 9" id="KW-0548">Nucleotidyltransferase</keyword>
<dbReference type="CDD" id="cd02509">
    <property type="entry name" value="GDP-M1P_Guanylyltransferase"/>
    <property type="match status" value="1"/>
</dbReference>